<keyword evidence="4" id="KW-0813">Transport</keyword>
<comment type="caution">
    <text evidence="9">The sequence shown here is derived from an EMBL/GenBank/DDBJ whole genome shotgun (WGS) entry which is preliminary data.</text>
</comment>
<evidence type="ECO:0000256" key="8">
    <source>
        <dbReference type="ARBA" id="ARBA00023310"/>
    </source>
</evidence>
<dbReference type="PROSITE" id="PS00389">
    <property type="entry name" value="ATPASE_DELTA"/>
    <property type="match status" value="1"/>
</dbReference>
<dbReference type="GO" id="GO:0016020">
    <property type="term" value="C:membrane"/>
    <property type="evidence" value="ECO:0007669"/>
    <property type="project" value="UniProtKB-SubCell"/>
</dbReference>
<dbReference type="Proteomes" id="UP001188597">
    <property type="component" value="Unassembled WGS sequence"/>
</dbReference>
<evidence type="ECO:0000256" key="3">
    <source>
        <dbReference type="ARBA" id="ARBA00011648"/>
    </source>
</evidence>
<comment type="subcellular location">
    <subcellularLocation>
        <location evidence="1">Membrane</location>
    </subcellularLocation>
</comment>
<keyword evidence="6" id="KW-0406">Ion transport</keyword>
<comment type="similarity">
    <text evidence="2">Belongs to the ATPase delta chain family.</text>
</comment>
<evidence type="ECO:0000256" key="6">
    <source>
        <dbReference type="ARBA" id="ARBA00023065"/>
    </source>
</evidence>
<reference evidence="9" key="1">
    <citation type="submission" date="2022-12" db="EMBL/GenBank/DDBJ databases">
        <title>Draft genome assemblies for two species of Escallonia (Escalloniales).</title>
        <authorList>
            <person name="Chanderbali A."/>
            <person name="Dervinis C."/>
            <person name="Anghel I."/>
            <person name="Soltis D."/>
            <person name="Soltis P."/>
            <person name="Zapata F."/>
        </authorList>
    </citation>
    <scope>NUCLEOTIDE SEQUENCE</scope>
    <source>
        <strain evidence="9">UCBG64.0493</strain>
        <tissue evidence="9">Leaf</tissue>
    </source>
</reference>
<organism evidence="9 10">
    <name type="scientific">Escallonia herrerae</name>
    <dbReference type="NCBI Taxonomy" id="1293975"/>
    <lineage>
        <taxon>Eukaryota</taxon>
        <taxon>Viridiplantae</taxon>
        <taxon>Streptophyta</taxon>
        <taxon>Embryophyta</taxon>
        <taxon>Tracheophyta</taxon>
        <taxon>Spermatophyta</taxon>
        <taxon>Magnoliopsida</taxon>
        <taxon>eudicotyledons</taxon>
        <taxon>Gunneridae</taxon>
        <taxon>Pentapetalae</taxon>
        <taxon>asterids</taxon>
        <taxon>campanulids</taxon>
        <taxon>Escalloniales</taxon>
        <taxon>Escalloniaceae</taxon>
        <taxon>Escallonia</taxon>
    </lineage>
</organism>
<evidence type="ECO:0000256" key="7">
    <source>
        <dbReference type="ARBA" id="ARBA00023136"/>
    </source>
</evidence>
<evidence type="ECO:0000313" key="10">
    <source>
        <dbReference type="Proteomes" id="UP001188597"/>
    </source>
</evidence>
<dbReference type="AlphaFoldDB" id="A0AA88W7S4"/>
<comment type="subunit">
    <text evidence="3">F-type ATPases have 2 components, CF(1) - the catalytic core - and CF(0) - the membrane proton channel. CF(1) has five subunits: alpha(3), beta(3), gamma(1), delta(1), epsilon(1). CF(0) has three main subunits: a, b and c.</text>
</comment>
<evidence type="ECO:0000313" key="9">
    <source>
        <dbReference type="EMBL" id="KAK3021158.1"/>
    </source>
</evidence>
<dbReference type="PANTHER" id="PTHR11910">
    <property type="entry name" value="ATP SYNTHASE DELTA CHAIN"/>
    <property type="match status" value="1"/>
</dbReference>
<proteinExistence type="inferred from homology"/>
<dbReference type="InterPro" id="IPR020781">
    <property type="entry name" value="ATPase_OSCP/d_CS"/>
</dbReference>
<dbReference type="EMBL" id="JAVXUP010000776">
    <property type="protein sequence ID" value="KAK3021158.1"/>
    <property type="molecule type" value="Genomic_DNA"/>
</dbReference>
<dbReference type="Gene3D" id="1.10.520.20">
    <property type="entry name" value="N-terminal domain of the delta subunit of the F1F0-ATP synthase"/>
    <property type="match status" value="1"/>
</dbReference>
<dbReference type="Pfam" id="PF00213">
    <property type="entry name" value="OSCP"/>
    <property type="match status" value="2"/>
</dbReference>
<dbReference type="SUPFAM" id="SSF47928">
    <property type="entry name" value="N-terminal domain of the delta subunit of the F1F0-ATP synthase"/>
    <property type="match status" value="1"/>
</dbReference>
<keyword evidence="5" id="KW-0375">Hydrogen ion transport</keyword>
<evidence type="ECO:0000256" key="5">
    <source>
        <dbReference type="ARBA" id="ARBA00022781"/>
    </source>
</evidence>
<dbReference type="GO" id="GO:0046933">
    <property type="term" value="F:proton-transporting ATP synthase activity, rotational mechanism"/>
    <property type="evidence" value="ECO:0007669"/>
    <property type="project" value="InterPro"/>
</dbReference>
<keyword evidence="7" id="KW-0472">Membrane</keyword>
<evidence type="ECO:0000256" key="4">
    <source>
        <dbReference type="ARBA" id="ARBA00022448"/>
    </source>
</evidence>
<protein>
    <submittedName>
        <fullName evidence="9">Uncharacterized protein</fullName>
    </submittedName>
</protein>
<dbReference type="InterPro" id="IPR000711">
    <property type="entry name" value="ATPase_OSCP/dsu"/>
</dbReference>
<dbReference type="PRINTS" id="PR00125">
    <property type="entry name" value="ATPASEDELTA"/>
</dbReference>
<keyword evidence="10" id="KW-1185">Reference proteome</keyword>
<gene>
    <name evidence="9" type="ORF">RJ639_047099</name>
</gene>
<evidence type="ECO:0000256" key="1">
    <source>
        <dbReference type="ARBA" id="ARBA00004370"/>
    </source>
</evidence>
<evidence type="ECO:0000256" key="2">
    <source>
        <dbReference type="ARBA" id="ARBA00007046"/>
    </source>
</evidence>
<dbReference type="InterPro" id="IPR026015">
    <property type="entry name" value="ATP_synth_OSCP/delta_N_sf"/>
</dbReference>
<sequence>MVLAGRIRSGLPLLLKSFKSDSYRSTVHRALLCPSFSNSESLRNFSSASPPKEQKVKVPLALYGGPGNYASALYIAAVKANALDKVESELIDLVEASKKTDTFSQFMKDLSVPADTRVKAINEICAQAKFSDVTKQFLVVLAENGRLRHVDSIAKRFAELTMAHKGEVKVIVTTVIDHSATILELPDMADMEALNRFMGGFQPWPAQELQCRGMEDPTSALVVAEKYAPGKKGTTLDALVNTGANANFTGLGVVKQLGGPIVADEAMIKSVNSGPKGSWYGGGRCRDWKGKTTFNVTDIDYHDVMLGMDYERGSCHYDALGKCHYLNTMDILFLIGLISAYQPLPAQEEKELKETLQDILGQGKKVKVEQKIDPSILGGLMVEFGQKVFDMSIRTRARKMERFLRDPVNFDSL</sequence>
<keyword evidence="8" id="KW-0066">ATP synthesis</keyword>
<accession>A0AA88W7S4</accession>
<dbReference type="HAMAP" id="MF_01416">
    <property type="entry name" value="ATP_synth_delta_bact"/>
    <property type="match status" value="1"/>
</dbReference>
<name>A0AA88W7S4_9ASTE</name>